<proteinExistence type="inferred from homology"/>
<dbReference type="Pfam" id="PF00672">
    <property type="entry name" value="HAMP"/>
    <property type="match status" value="1"/>
</dbReference>
<name>A0A4Y6V0Z4_SACBS</name>
<evidence type="ECO:0000313" key="11">
    <source>
        <dbReference type="Proteomes" id="UP000316968"/>
    </source>
</evidence>
<keyword evidence="7" id="KW-1133">Transmembrane helix</keyword>
<dbReference type="PANTHER" id="PTHR32089:SF114">
    <property type="entry name" value="METHYL-ACCEPTING CHEMOTAXIS PROTEIN MCPB"/>
    <property type="match status" value="1"/>
</dbReference>
<dbReference type="Proteomes" id="UP000316968">
    <property type="component" value="Chromosome"/>
</dbReference>
<dbReference type="SMART" id="SM00304">
    <property type="entry name" value="HAMP"/>
    <property type="match status" value="2"/>
</dbReference>
<feature type="domain" description="HAMP" evidence="9">
    <location>
        <begin position="65"/>
        <end position="118"/>
    </location>
</feature>
<evidence type="ECO:0000256" key="7">
    <source>
        <dbReference type="SAM" id="Phobius"/>
    </source>
</evidence>
<evidence type="ECO:0000256" key="6">
    <source>
        <dbReference type="PROSITE-ProRule" id="PRU00284"/>
    </source>
</evidence>
<evidence type="ECO:0000259" key="8">
    <source>
        <dbReference type="PROSITE" id="PS50111"/>
    </source>
</evidence>
<evidence type="ECO:0000256" key="5">
    <source>
        <dbReference type="ARBA" id="ARBA00029447"/>
    </source>
</evidence>
<evidence type="ECO:0000256" key="1">
    <source>
        <dbReference type="ARBA" id="ARBA00004236"/>
    </source>
</evidence>
<protein>
    <submittedName>
        <fullName evidence="10">Methyl-accepting chemotaxis protein</fullName>
    </submittedName>
</protein>
<keyword evidence="2" id="KW-1003">Cell membrane</keyword>
<keyword evidence="3 7" id="KW-0472">Membrane</keyword>
<evidence type="ECO:0000256" key="2">
    <source>
        <dbReference type="ARBA" id="ARBA00022475"/>
    </source>
</evidence>
<dbReference type="AlphaFoldDB" id="A0A4Y6V0Z4"/>
<gene>
    <name evidence="10" type="ORF">FFV09_15565</name>
</gene>
<dbReference type="GO" id="GO:0007165">
    <property type="term" value="P:signal transduction"/>
    <property type="evidence" value="ECO:0007669"/>
    <property type="project" value="UniProtKB-KW"/>
</dbReference>
<accession>A0A4Y6V0Z4</accession>
<dbReference type="SUPFAM" id="SSF58104">
    <property type="entry name" value="Methyl-accepting chemotaxis protein (MCP) signaling domain"/>
    <property type="match status" value="1"/>
</dbReference>
<dbReference type="EMBL" id="CP041217">
    <property type="protein sequence ID" value="QDH22137.1"/>
    <property type="molecule type" value="Genomic_DNA"/>
</dbReference>
<dbReference type="Gene3D" id="1.10.287.950">
    <property type="entry name" value="Methyl-accepting chemotaxis protein"/>
    <property type="match status" value="1"/>
</dbReference>
<dbReference type="RefSeq" id="WP_141448681.1">
    <property type="nucleotide sequence ID" value="NZ_CP041217.1"/>
</dbReference>
<dbReference type="Pfam" id="PF00015">
    <property type="entry name" value="MCPsignal"/>
    <property type="match status" value="1"/>
</dbReference>
<dbReference type="OrthoDB" id="2489132at2"/>
<dbReference type="InterPro" id="IPR003660">
    <property type="entry name" value="HAMP_dom"/>
</dbReference>
<keyword evidence="11" id="KW-1185">Reference proteome</keyword>
<comment type="subcellular location">
    <subcellularLocation>
        <location evidence="1">Cell membrane</location>
    </subcellularLocation>
</comment>
<reference evidence="10 11" key="1">
    <citation type="submission" date="2019-06" db="EMBL/GenBank/DDBJ databases">
        <title>Saccharibacillus brassicae sp. nov., an endophytic bacterium isolated from Chinese cabbage seeds (Brassica pekinensis).</title>
        <authorList>
            <person name="Jiang L."/>
            <person name="Lee J."/>
            <person name="Kim S.W."/>
        </authorList>
    </citation>
    <scope>NUCLEOTIDE SEQUENCE [LARGE SCALE GENOMIC DNA]</scope>
    <source>
        <strain evidence="11">KCTC 43072 / ATSA2</strain>
    </source>
</reference>
<keyword evidence="4 6" id="KW-0807">Transducer</keyword>
<dbReference type="GO" id="GO:0005886">
    <property type="term" value="C:plasma membrane"/>
    <property type="evidence" value="ECO:0007669"/>
    <property type="project" value="UniProtKB-SubCell"/>
</dbReference>
<evidence type="ECO:0000256" key="4">
    <source>
        <dbReference type="ARBA" id="ARBA00023224"/>
    </source>
</evidence>
<organism evidence="10 11">
    <name type="scientific">Saccharibacillus brassicae</name>
    <dbReference type="NCBI Taxonomy" id="2583377"/>
    <lineage>
        <taxon>Bacteria</taxon>
        <taxon>Bacillati</taxon>
        <taxon>Bacillota</taxon>
        <taxon>Bacilli</taxon>
        <taxon>Bacillales</taxon>
        <taxon>Paenibacillaceae</taxon>
        <taxon>Saccharibacillus</taxon>
    </lineage>
</organism>
<comment type="similarity">
    <text evidence="5">Belongs to the methyl-accepting chemotaxis (MCP) protein family.</text>
</comment>
<evidence type="ECO:0000256" key="3">
    <source>
        <dbReference type="ARBA" id="ARBA00023136"/>
    </source>
</evidence>
<dbReference type="PANTHER" id="PTHR32089">
    <property type="entry name" value="METHYL-ACCEPTING CHEMOTAXIS PROTEIN MCPB"/>
    <property type="match status" value="1"/>
</dbReference>
<dbReference type="CDD" id="cd06225">
    <property type="entry name" value="HAMP"/>
    <property type="match status" value="1"/>
</dbReference>
<feature type="transmembrane region" description="Helical" evidence="7">
    <location>
        <begin position="43"/>
        <end position="63"/>
    </location>
</feature>
<dbReference type="SMART" id="SM00283">
    <property type="entry name" value="MA"/>
    <property type="match status" value="1"/>
</dbReference>
<evidence type="ECO:0000313" key="10">
    <source>
        <dbReference type="EMBL" id="QDH22137.1"/>
    </source>
</evidence>
<keyword evidence="7" id="KW-0812">Transmembrane</keyword>
<feature type="domain" description="Methyl-accepting transducer" evidence="8">
    <location>
        <begin position="137"/>
        <end position="373"/>
    </location>
</feature>
<dbReference type="PROSITE" id="PS50885">
    <property type="entry name" value="HAMP"/>
    <property type="match status" value="1"/>
</dbReference>
<dbReference type="KEGG" id="saca:FFV09_15565"/>
<evidence type="ECO:0000259" key="9">
    <source>
        <dbReference type="PROSITE" id="PS50885"/>
    </source>
</evidence>
<dbReference type="InterPro" id="IPR004089">
    <property type="entry name" value="MCPsignal_dom"/>
</dbReference>
<sequence length="423" mass="46265">MKLSLGTKLVAGFILISGVTYATSAFCIFFLKDYVAGSMADWLYMTIILLMGVMWSGILGWLVSRLLTKPIVRLAQTAQEVSGGNLAVDVPSRTAQDEITVLNDAFRQMVGSLRDMVEDIASGAGVTSENVRMMSGAITEAAGQIEEISGGVDRIYEGVERQQQSTESSRRNADEMLGAFRGMQSRSEEMIGLSGGMEDSVRATREIFFSLREGMGELAASSVRSQEMVGHLEREAADIEVINRSIRDIAEQTHLLALNASIEAARAGEHGSGFAVVAHEIRKLSEQSADSVGQIGERIRRIQDQVRDTVTLIEQQSERVNRESKHTGAVEEQLERLDGSVGSMASSARGIETMISQQTGRVDQAHRYAGEISDRAVLFAEEAKRIASSIHEETAIMEELSTSSEELNRMTGRLLDKTTAFRM</sequence>
<feature type="transmembrane region" description="Helical" evidence="7">
    <location>
        <begin position="9"/>
        <end position="31"/>
    </location>
</feature>
<dbReference type="PROSITE" id="PS50111">
    <property type="entry name" value="CHEMOTAXIS_TRANSDUC_2"/>
    <property type="match status" value="1"/>
</dbReference>
<dbReference type="Gene3D" id="6.10.340.10">
    <property type="match status" value="1"/>
</dbReference>